<feature type="region of interest" description="Disordered" evidence="1">
    <location>
        <begin position="1"/>
        <end position="26"/>
    </location>
</feature>
<evidence type="ECO:0000313" key="2">
    <source>
        <dbReference type="EMBL" id="OAQ59943.1"/>
    </source>
</evidence>
<organism evidence="2 3">
    <name type="scientific">Pochonia chlamydosporia 170</name>
    <dbReference type="NCBI Taxonomy" id="1380566"/>
    <lineage>
        <taxon>Eukaryota</taxon>
        <taxon>Fungi</taxon>
        <taxon>Dikarya</taxon>
        <taxon>Ascomycota</taxon>
        <taxon>Pezizomycotina</taxon>
        <taxon>Sordariomycetes</taxon>
        <taxon>Hypocreomycetidae</taxon>
        <taxon>Hypocreales</taxon>
        <taxon>Clavicipitaceae</taxon>
        <taxon>Pochonia</taxon>
    </lineage>
</organism>
<feature type="compositionally biased region" description="Polar residues" evidence="1">
    <location>
        <begin position="283"/>
        <end position="316"/>
    </location>
</feature>
<feature type="compositionally biased region" description="Polar residues" evidence="1">
    <location>
        <begin position="241"/>
        <end position="259"/>
    </location>
</feature>
<sequence>MRGLMPLTLSPSSSVTWSSSQSAPADEDMVARVDDYLPEVLAKDLEVSAPIFAEKKMTAGIPVIALPGEERTKFRSGRMSPYSPYLAASARVRSLGAIEERESMVSFIDHDDQLPVEEHETVSESASTFSHDSSDGAEPPAFRYRNSVVTTATSLASVSYRPKTSPPPESQFGCSWIDADSDGEDGRAESAEECNAGALAPRPPTPPCSEISSPVTAIHPRNDIGGSWIQKPNNLHKKSHSVSGGSPSTAIRRQMSPRSPTERARPSTMSGPKRHVAMDSFRRSQSQTLRSPQIQTLAVPQRAQSLRTTTPDTPLSSPRFREPTLHSASLAKPPTVCEDLDGSDDELLCTASRVESLKANTVFVRSPTSPEPMRSVQSWLNSSLQPYPWTHQSEETSRAVPLPPDAIETLRVSVACFPETMLLTSSLTVETIRSYAKKMKHPLTETATVAAESPAQPPRKSLWRKVVSYKRSGSPVSDAKSPPRNTSSRHGNSIDSSSSGEIETPKPWVAIGNVFANCSDYICDALYAHIVSYNYVSALVARNPVPVPSNGRASLVNLRESQQRQDDVPKKAASLLGLAASAEAAANMVRKPRRLSTPLGDWNKDGIMTSGSNAPSSQDNALRVIQSGLLHCIARLIATARLMAESGNGEERMVDMEAEDADMLFMRSLCEIVRMAEDMS</sequence>
<feature type="region of interest" description="Disordered" evidence="1">
    <location>
        <begin position="472"/>
        <end position="502"/>
    </location>
</feature>
<dbReference type="GeneID" id="28852471"/>
<dbReference type="Proteomes" id="UP000078397">
    <property type="component" value="Unassembled WGS sequence"/>
</dbReference>
<accession>A0A179F433</accession>
<dbReference type="OrthoDB" id="3506470at2759"/>
<evidence type="ECO:0000256" key="1">
    <source>
        <dbReference type="SAM" id="MobiDB-lite"/>
    </source>
</evidence>
<gene>
    <name evidence="2" type="ORF">VFPPC_10035</name>
</gene>
<dbReference type="EMBL" id="LSBJ02000004">
    <property type="protein sequence ID" value="OAQ59943.1"/>
    <property type="molecule type" value="Genomic_DNA"/>
</dbReference>
<feature type="compositionally biased region" description="Polar residues" evidence="1">
    <location>
        <begin position="483"/>
        <end position="501"/>
    </location>
</feature>
<feature type="compositionally biased region" description="Low complexity" evidence="1">
    <location>
        <begin position="10"/>
        <end position="22"/>
    </location>
</feature>
<dbReference type="STRING" id="1380566.A0A179F433"/>
<protein>
    <submittedName>
        <fullName evidence="2">Uncharacterized protein</fullName>
    </submittedName>
</protein>
<name>A0A179F433_METCM</name>
<dbReference type="AlphaFoldDB" id="A0A179F433"/>
<keyword evidence="3" id="KW-1185">Reference proteome</keyword>
<comment type="caution">
    <text evidence="2">The sequence shown here is derived from an EMBL/GenBank/DDBJ whole genome shotgun (WGS) entry which is preliminary data.</text>
</comment>
<dbReference type="KEGG" id="pchm:VFPPC_10035"/>
<reference evidence="2 3" key="1">
    <citation type="journal article" date="2016" name="PLoS Pathog.">
        <title>Biosynthesis of antibiotic leucinostatins in bio-control fungus Purpureocillium lilacinum and their inhibition on phytophthora revealed by genome mining.</title>
        <authorList>
            <person name="Wang G."/>
            <person name="Liu Z."/>
            <person name="Lin R."/>
            <person name="Li E."/>
            <person name="Mao Z."/>
            <person name="Ling J."/>
            <person name="Yang Y."/>
            <person name="Yin W.B."/>
            <person name="Xie B."/>
        </authorList>
    </citation>
    <scope>NUCLEOTIDE SEQUENCE [LARGE SCALE GENOMIC DNA]</scope>
    <source>
        <strain evidence="2">170</strain>
    </source>
</reference>
<evidence type="ECO:0000313" key="3">
    <source>
        <dbReference type="Proteomes" id="UP000078397"/>
    </source>
</evidence>
<proteinExistence type="predicted"/>
<feature type="region of interest" description="Disordered" evidence="1">
    <location>
        <begin position="159"/>
        <end position="212"/>
    </location>
</feature>
<feature type="region of interest" description="Disordered" evidence="1">
    <location>
        <begin position="225"/>
        <end position="332"/>
    </location>
</feature>
<dbReference type="RefSeq" id="XP_018137904.1">
    <property type="nucleotide sequence ID" value="XM_018288477.1"/>
</dbReference>
<feature type="region of interest" description="Disordered" evidence="1">
    <location>
        <begin position="114"/>
        <end position="144"/>
    </location>
</feature>